<accession>A0A0A7HAX4</accession>
<dbReference type="GeneID" id="26632350"/>
<protein>
    <recommendedName>
        <fullName evidence="3">Capsule biosynthesis protein</fullName>
    </recommendedName>
</protein>
<dbReference type="KEGG" id="vg:26632350"/>
<keyword evidence="2" id="KW-1185">Reference proteome</keyword>
<evidence type="ECO:0000313" key="1">
    <source>
        <dbReference type="EMBL" id="AIZ01832.1"/>
    </source>
</evidence>
<organism evidence="1 2">
    <name type="scientific">Escherichia phage vb_EcoM-VR5</name>
    <dbReference type="NCBI Taxonomy" id="1567026"/>
    <lineage>
        <taxon>Viruses</taxon>
        <taxon>Duplodnaviria</taxon>
        <taxon>Heunggongvirae</taxon>
        <taxon>Uroviricota</taxon>
        <taxon>Caudoviricetes</taxon>
        <taxon>Pantevenvirales</taxon>
        <taxon>Straboviridae</taxon>
        <taxon>Tevenvirinae</taxon>
        <taxon>Dhakavirus</taxon>
        <taxon>Dhakavirus vr5</taxon>
    </lineage>
</organism>
<dbReference type="InterPro" id="IPR036412">
    <property type="entry name" value="HAD-like_sf"/>
</dbReference>
<dbReference type="OrthoDB" id="19574at10239"/>
<dbReference type="Gene3D" id="3.40.50.1000">
    <property type="entry name" value="HAD superfamily/HAD-like"/>
    <property type="match status" value="1"/>
</dbReference>
<dbReference type="Proteomes" id="UP000030715">
    <property type="component" value="Segment"/>
</dbReference>
<dbReference type="SUPFAM" id="SSF56784">
    <property type="entry name" value="HAD-like"/>
    <property type="match status" value="1"/>
</dbReference>
<gene>
    <name evidence="1" type="ORF">VR5_045</name>
</gene>
<name>A0A0A7HAX4_9CAUD</name>
<evidence type="ECO:0000313" key="2">
    <source>
        <dbReference type="Proteomes" id="UP000030715"/>
    </source>
</evidence>
<dbReference type="EMBL" id="KP007359">
    <property type="protein sequence ID" value="AIZ01832.1"/>
    <property type="molecule type" value="Genomic_DNA"/>
</dbReference>
<proteinExistence type="predicted"/>
<sequence>MEENLMSHRVENKPHLCFDIDNTITIWNHDRDYENFKPDTEMVSMINKLYDEGCEITLFTARGMTSCGPGRILVEVVPALVKNLEKIGLKYHNLLTHKPSYTFIIDDRAIRPDHFKEMVREGTLDSYKAYHP</sequence>
<reference evidence="1 2" key="1">
    <citation type="submission" date="2014-10" db="EMBL/GenBank/DDBJ databases">
        <title>VR bacteriophages - a small but diverse group of low-temperature viruses.</title>
        <authorList>
            <person name="Kaliniene L."/>
            <person name="Meskys R."/>
            <person name="Simoliunas E."/>
            <person name="Zajanckauskaite A."/>
            <person name="Truncaite L."/>
        </authorList>
    </citation>
    <scope>NUCLEOTIDE SEQUENCE [LARGE SCALE GENOMIC DNA]</scope>
</reference>
<dbReference type="InterPro" id="IPR023214">
    <property type="entry name" value="HAD_sf"/>
</dbReference>
<dbReference type="RefSeq" id="YP_009205739.1">
    <property type="nucleotide sequence ID" value="NC_028881.1"/>
</dbReference>
<evidence type="ECO:0008006" key="3">
    <source>
        <dbReference type="Google" id="ProtNLM"/>
    </source>
</evidence>